<dbReference type="EMBL" id="JACXZS010000003">
    <property type="protein sequence ID" value="MBD3941166.1"/>
    <property type="molecule type" value="Genomic_DNA"/>
</dbReference>
<evidence type="ECO:0000313" key="2">
    <source>
        <dbReference type="EMBL" id="MBD3941166.1"/>
    </source>
</evidence>
<keyword evidence="3" id="KW-1185">Reference proteome</keyword>
<keyword evidence="1" id="KW-0472">Membrane</keyword>
<organism evidence="2 3">
    <name type="scientific">Microbacterium helvum</name>
    <dbReference type="NCBI Taxonomy" id="2773713"/>
    <lineage>
        <taxon>Bacteria</taxon>
        <taxon>Bacillati</taxon>
        <taxon>Actinomycetota</taxon>
        <taxon>Actinomycetes</taxon>
        <taxon>Micrococcales</taxon>
        <taxon>Microbacteriaceae</taxon>
        <taxon>Microbacterium</taxon>
    </lineage>
</organism>
<comment type="caution">
    <text evidence="2">The sequence shown here is derived from an EMBL/GenBank/DDBJ whole genome shotgun (WGS) entry which is preliminary data.</text>
</comment>
<feature type="transmembrane region" description="Helical" evidence="1">
    <location>
        <begin position="44"/>
        <end position="65"/>
    </location>
</feature>
<keyword evidence="1" id="KW-0812">Transmembrane</keyword>
<keyword evidence="1" id="KW-1133">Transmembrane helix</keyword>
<accession>A0ABR8NNS5</accession>
<reference evidence="2 3" key="1">
    <citation type="submission" date="2020-09" db="EMBL/GenBank/DDBJ databases">
        <title>Isolation and identification of active actinomycetes.</title>
        <authorList>
            <person name="Li X."/>
        </authorList>
    </citation>
    <scope>NUCLEOTIDE SEQUENCE [LARGE SCALE GENOMIC DNA]</scope>
    <source>
        <strain evidence="2 3">NEAU-LLC</strain>
    </source>
</reference>
<protein>
    <submittedName>
        <fullName evidence="2">Pr6Pr family membrane protein</fullName>
    </submittedName>
</protein>
<dbReference type="RefSeq" id="WP_191170807.1">
    <property type="nucleotide sequence ID" value="NZ_JACXZS010000003.1"/>
</dbReference>
<evidence type="ECO:0000256" key="1">
    <source>
        <dbReference type="SAM" id="Phobius"/>
    </source>
</evidence>
<dbReference type="InterPro" id="IPR049713">
    <property type="entry name" value="Pr6Pr-like"/>
</dbReference>
<sequence length="244" mass="26149">MRWAWFRIAAAIAGLSGVVAGFIVNVDRAARLGESLGAVLANYFSLFTIVSTLLGATVLLIAAAWDLRHPGSSREPLGIALALAAVTGPVLLLGIVYNALLRGLPSPVALGDTVGIHLLDQYAIEMLHVALPIYFVLDLLLAPRRRGLPWWSLAVIVGYPLVWTGYTMVRGEVVANPDGSAPWWYPYPFLDPHGAGGYGSALLYIGAILAMFLLLGVGIVEIGRFRERRASHHRAPAARGPLPV</sequence>
<feature type="transmembrane region" description="Helical" evidence="1">
    <location>
        <begin position="148"/>
        <end position="166"/>
    </location>
</feature>
<feature type="transmembrane region" description="Helical" evidence="1">
    <location>
        <begin position="201"/>
        <end position="220"/>
    </location>
</feature>
<gene>
    <name evidence="2" type="ORF">IF188_05570</name>
</gene>
<feature type="transmembrane region" description="Helical" evidence="1">
    <location>
        <begin position="77"/>
        <end position="101"/>
    </location>
</feature>
<dbReference type="Proteomes" id="UP000598426">
    <property type="component" value="Unassembled WGS sequence"/>
</dbReference>
<evidence type="ECO:0000313" key="3">
    <source>
        <dbReference type="Proteomes" id="UP000598426"/>
    </source>
</evidence>
<proteinExistence type="predicted"/>
<dbReference type="NCBIfam" id="NF038065">
    <property type="entry name" value="Pr6Pr"/>
    <property type="match status" value="1"/>
</dbReference>
<name>A0ABR8NNS5_9MICO</name>